<evidence type="ECO:0000313" key="2">
    <source>
        <dbReference type="Proteomes" id="UP000246078"/>
    </source>
</evidence>
<dbReference type="EMBL" id="PRFC01000397">
    <property type="protein sequence ID" value="PWU89337.1"/>
    <property type="molecule type" value="Genomic_DNA"/>
</dbReference>
<accession>A0A2V2UY97</accession>
<protein>
    <submittedName>
        <fullName evidence="1">Uncharacterized protein</fullName>
    </submittedName>
</protein>
<gene>
    <name evidence="1" type="ORF">C3747_397g15</name>
</gene>
<sequence>MRVDGNTVQLNCPQPLRDAGFAVAGALFDVDVALDVPDASTLFRKLCATAAPNFTQECQNMVAFCYGVRSSPKRQLMYGSAAGEGYAARVITEFIRLGAKKGIFALSCRFIGPTEHRADLLDADNELGVIVGSVKEGPRVRMVARIRVPLAGDVRAVMDTIVKTMRNTFPPCCVKSSQRLSWRQCLPICPTPSSFSFTVMLLRRSLHITWMQTP</sequence>
<dbReference type="VEuPathDB" id="TriTrypDB:C3747_397g15"/>
<name>A0A2V2UY97_TRYCR</name>
<dbReference type="Proteomes" id="UP000246078">
    <property type="component" value="Unassembled WGS sequence"/>
</dbReference>
<dbReference type="VEuPathDB" id="TriTrypDB:C4B63_43g75"/>
<dbReference type="InterPro" id="IPR027417">
    <property type="entry name" value="P-loop_NTPase"/>
</dbReference>
<organism evidence="1 2">
    <name type="scientific">Trypanosoma cruzi</name>
    <dbReference type="NCBI Taxonomy" id="5693"/>
    <lineage>
        <taxon>Eukaryota</taxon>
        <taxon>Discoba</taxon>
        <taxon>Euglenozoa</taxon>
        <taxon>Kinetoplastea</taxon>
        <taxon>Metakinetoplastina</taxon>
        <taxon>Trypanosomatida</taxon>
        <taxon>Trypanosomatidae</taxon>
        <taxon>Trypanosoma</taxon>
        <taxon>Schizotrypanum</taxon>
    </lineage>
</organism>
<dbReference type="AlphaFoldDB" id="A0A2V2UY97"/>
<evidence type="ECO:0000313" key="1">
    <source>
        <dbReference type="EMBL" id="PWU89337.1"/>
    </source>
</evidence>
<reference evidence="1 2" key="1">
    <citation type="journal article" date="2018" name="Microb. Genom.">
        <title>Expanding an expanded genome: long-read sequencing of Trypanosoma cruzi.</title>
        <authorList>
            <person name="Berna L."/>
            <person name="Rodriguez M."/>
            <person name="Chiribao M.L."/>
            <person name="Parodi-Talice A."/>
            <person name="Pita S."/>
            <person name="Rijo G."/>
            <person name="Alvarez-Valin F."/>
            <person name="Robello C."/>
        </authorList>
    </citation>
    <scope>NUCLEOTIDE SEQUENCE [LARGE SCALE GENOMIC DNA]</scope>
    <source>
        <strain evidence="1 2">TCC</strain>
    </source>
</reference>
<dbReference type="SUPFAM" id="SSF52540">
    <property type="entry name" value="P-loop containing nucleoside triphosphate hydrolases"/>
    <property type="match status" value="1"/>
</dbReference>
<proteinExistence type="predicted"/>
<dbReference type="VEuPathDB" id="TriTrypDB:TcCL_Unassigned02064"/>
<comment type="caution">
    <text evidence="1">The sequence shown here is derived from an EMBL/GenBank/DDBJ whole genome shotgun (WGS) entry which is preliminary data.</text>
</comment>
<dbReference type="VEuPathDB" id="TriTrypDB:TcBrA4_0087420"/>